<protein>
    <submittedName>
        <fullName evidence="2">Uncharacterized protein</fullName>
    </submittedName>
</protein>
<evidence type="ECO:0000313" key="1">
    <source>
        <dbReference type="EMBL" id="QJA63755.1"/>
    </source>
</evidence>
<organism evidence="2">
    <name type="scientific">viral metagenome</name>
    <dbReference type="NCBI Taxonomy" id="1070528"/>
    <lineage>
        <taxon>unclassified sequences</taxon>
        <taxon>metagenomes</taxon>
        <taxon>organismal metagenomes</taxon>
    </lineage>
</organism>
<accession>A0A6M3KNG3</accession>
<dbReference type="EMBL" id="MT141505">
    <property type="protein sequence ID" value="QJA63755.1"/>
    <property type="molecule type" value="Genomic_DNA"/>
</dbReference>
<proteinExistence type="predicted"/>
<dbReference type="AlphaFoldDB" id="A0A6M3KNG3"/>
<dbReference type="EMBL" id="MT142505">
    <property type="protein sequence ID" value="QJA83181.1"/>
    <property type="molecule type" value="Genomic_DNA"/>
</dbReference>
<gene>
    <name evidence="2" type="ORF">MM415A00306_0017</name>
    <name evidence="1" type="ORF">MM415B00578_0009</name>
</gene>
<reference evidence="2" key="1">
    <citation type="submission" date="2020-03" db="EMBL/GenBank/DDBJ databases">
        <title>The deep terrestrial virosphere.</title>
        <authorList>
            <person name="Holmfeldt K."/>
            <person name="Nilsson E."/>
            <person name="Simone D."/>
            <person name="Lopez-Fernandez M."/>
            <person name="Wu X."/>
            <person name="de Brujin I."/>
            <person name="Lundin D."/>
            <person name="Andersson A."/>
            <person name="Bertilsson S."/>
            <person name="Dopson M."/>
        </authorList>
    </citation>
    <scope>NUCLEOTIDE SEQUENCE</scope>
    <source>
        <strain evidence="2">MM415A00306</strain>
        <strain evidence="1">MM415B00578</strain>
    </source>
</reference>
<evidence type="ECO:0000313" key="2">
    <source>
        <dbReference type="EMBL" id="QJA83181.1"/>
    </source>
</evidence>
<name>A0A6M3KNG3_9ZZZZ</name>
<sequence>MPLSALYRTQGPPPEADPTKPFFPESWKKAMAKVPLSVGPGRAIQKAMGKKPEGPNLRDAFEMAIPQSTMDVVMDMLPVAALATSQPVRKLLGKAGKALAGGGAEAATEAGAKALGKKMKYVAPEIASKKVKKVWHVSPHKFDKFDFSAGKAGTGTGGQMQGAGGYFAESDAVKRHYQDLFASQAGPYKMPREVRDALGVLDYLGFDTPEQAMHGIRQEGKKWTQVWDADPEKLRKQYPKDAEAVDVIENYRANPPAREKPYHTYESLIPAEDDYLLWDAPLSEQSDKVKKALEKLGQDTDALNMSDKQLYSRAKKYFDGSRVQEDFAEDIGMRRTVQSAHKEFLKGPAEFRQWIEGQVGTSWVVRRMVGTKASDKLLPGYAIYDKLVREHGSPQKVSELLSSKGVRGNKYLDAGSRNITPEYRVIDGDTGEPIYSAVERSEAEKWINSLGPGKGKGDGLTIQKFERPATYNYVVFDEKDADIIKMLASVAPLLAARATGKKKAEAPKP</sequence>